<dbReference type="STRING" id="1802451.A3C82_00250"/>
<sequence>MKHKYYFKNPKSEIAKDIILGLALAGSIIAFGMVSPYSTASSLLKVLKNRSYNKKNCYNVFYRLKRQGYIATKRHNHQIYISLTTEGKKKAGRFQIDSLSIAKPKRWDRKWRIVIFDIADKKRIKREALRGFLKRLQFCQLQKSVWVHPFDCQDEVRLLVDFFGFTNKELQFIVADTIDSQEKLKDYFKVF</sequence>
<dbReference type="Proteomes" id="UP000176901">
    <property type="component" value="Unassembled WGS sequence"/>
</dbReference>
<dbReference type="Gene3D" id="3.30.70.2650">
    <property type="match status" value="1"/>
</dbReference>
<dbReference type="AlphaFoldDB" id="A0A1G2R4H3"/>
<dbReference type="SUPFAM" id="SSF143430">
    <property type="entry name" value="TTP0101/SSO1404-like"/>
    <property type="match status" value="1"/>
</dbReference>
<accession>A0A1G2R4H3</accession>
<dbReference type="EMBL" id="MHTW01000015">
    <property type="protein sequence ID" value="OHA67279.1"/>
    <property type="molecule type" value="Genomic_DNA"/>
</dbReference>
<organism evidence="2 3">
    <name type="scientific">Candidatus Wildermuthbacteria bacterium RIFCSPHIGHO2_02_FULL_47_12</name>
    <dbReference type="NCBI Taxonomy" id="1802451"/>
    <lineage>
        <taxon>Bacteria</taxon>
        <taxon>Candidatus Wildermuthiibacteriota</taxon>
    </lineage>
</organism>
<evidence type="ECO:0000313" key="3">
    <source>
        <dbReference type="Proteomes" id="UP000176901"/>
    </source>
</evidence>
<dbReference type="PANTHER" id="PTHR30319:SF1">
    <property type="entry name" value="TRANSCRIPTIONAL REPRESSOR PAAX"/>
    <property type="match status" value="1"/>
</dbReference>
<evidence type="ECO:0000259" key="1">
    <source>
        <dbReference type="Pfam" id="PF20803"/>
    </source>
</evidence>
<name>A0A1G2R4H3_9BACT</name>
<dbReference type="Pfam" id="PF20803">
    <property type="entry name" value="PaaX_M"/>
    <property type="match status" value="1"/>
</dbReference>
<comment type="caution">
    <text evidence="2">The sequence shown here is derived from an EMBL/GenBank/DDBJ whole genome shotgun (WGS) entry which is preliminary data.</text>
</comment>
<proteinExistence type="predicted"/>
<protein>
    <recommendedName>
        <fullName evidence="1">Transcriptional repressor PaaX-like central Cas2-like domain-containing protein</fullName>
    </recommendedName>
</protein>
<gene>
    <name evidence="2" type="ORF">A3C82_00250</name>
</gene>
<evidence type="ECO:0000313" key="2">
    <source>
        <dbReference type="EMBL" id="OHA67279.1"/>
    </source>
</evidence>
<dbReference type="PANTHER" id="PTHR30319">
    <property type="entry name" value="PHENYLACETIC ACID REGULATOR-RELATED TRANSCRIPTIONAL REPRESSOR"/>
    <property type="match status" value="1"/>
</dbReference>
<reference evidence="2 3" key="1">
    <citation type="journal article" date="2016" name="Nat. Commun.">
        <title>Thousands of microbial genomes shed light on interconnected biogeochemical processes in an aquifer system.</title>
        <authorList>
            <person name="Anantharaman K."/>
            <person name="Brown C.T."/>
            <person name="Hug L.A."/>
            <person name="Sharon I."/>
            <person name="Castelle C.J."/>
            <person name="Probst A.J."/>
            <person name="Thomas B.C."/>
            <person name="Singh A."/>
            <person name="Wilkins M.J."/>
            <person name="Karaoz U."/>
            <person name="Brodie E.L."/>
            <person name="Williams K.H."/>
            <person name="Hubbard S.S."/>
            <person name="Banfield J.F."/>
        </authorList>
    </citation>
    <scope>NUCLEOTIDE SEQUENCE [LARGE SCALE GENOMIC DNA]</scope>
</reference>
<dbReference type="GO" id="GO:0006351">
    <property type="term" value="P:DNA-templated transcription"/>
    <property type="evidence" value="ECO:0007669"/>
    <property type="project" value="TreeGrafter"/>
</dbReference>
<feature type="domain" description="Transcriptional repressor PaaX-like central Cas2-like" evidence="1">
    <location>
        <begin position="105"/>
        <end position="182"/>
    </location>
</feature>
<dbReference type="InterPro" id="IPR048846">
    <property type="entry name" value="PaaX-like_central"/>
</dbReference>